<dbReference type="PANTHER" id="PTHR43355:SF2">
    <property type="entry name" value="FLAVIN REDUCTASE (NADPH)"/>
    <property type="match status" value="1"/>
</dbReference>
<dbReference type="PANTHER" id="PTHR43355">
    <property type="entry name" value="FLAVIN REDUCTASE (NADPH)"/>
    <property type="match status" value="1"/>
</dbReference>
<organism evidence="2 3">
    <name type="scientific">Limosilactobacillus secaliphilus</name>
    <dbReference type="NCBI Taxonomy" id="396268"/>
    <lineage>
        <taxon>Bacteria</taxon>
        <taxon>Bacillati</taxon>
        <taxon>Bacillota</taxon>
        <taxon>Bacilli</taxon>
        <taxon>Lactobacillales</taxon>
        <taxon>Lactobacillaceae</taxon>
        <taxon>Limosilactobacillus</taxon>
    </lineage>
</organism>
<gene>
    <name evidence="2" type="ORF">IV45_GL000074</name>
</gene>
<dbReference type="CDD" id="cd05267">
    <property type="entry name" value="SDR_a6"/>
    <property type="match status" value="1"/>
</dbReference>
<name>A0A0R2I1G8_9LACO</name>
<dbReference type="GO" id="GO:0004074">
    <property type="term" value="F:biliverdin reductase [NAD(P)H] activity"/>
    <property type="evidence" value="ECO:0007669"/>
    <property type="project" value="TreeGrafter"/>
</dbReference>
<evidence type="ECO:0000313" key="2">
    <source>
        <dbReference type="EMBL" id="KRN59039.1"/>
    </source>
</evidence>
<accession>A0A0R2I1G8</accession>
<comment type="caution">
    <text evidence="2">The sequence shown here is derived from an EMBL/GenBank/DDBJ whole genome shotgun (WGS) entry which is preliminary data.</text>
</comment>
<keyword evidence="3" id="KW-1185">Reference proteome</keyword>
<dbReference type="Pfam" id="PF13460">
    <property type="entry name" value="NAD_binding_10"/>
    <property type="match status" value="1"/>
</dbReference>
<evidence type="ECO:0000259" key="1">
    <source>
        <dbReference type="Pfam" id="PF13460"/>
    </source>
</evidence>
<sequence>MMKQTKEELSMSKKVLILGATGHIAHFAIEALIDQSDYQLALFTRHPQHLPEYDQSRINVIQGNTLNQSDLDQAMKGVDMVYANLANPEIKQQAQNIVTSMDKNGVKTLVWISTLGIYNEVPGKFGEWNNNMLGFGKADGYLTTYRAAADVIEASDLNYTIVRPAWLTNKDEVDYETTDKGQDFKGTEVSRKSIGNFVARVLENPAPFAKRSIGVNKPHTDGDKPAWY</sequence>
<dbReference type="Proteomes" id="UP000050934">
    <property type="component" value="Unassembled WGS sequence"/>
</dbReference>
<dbReference type="GO" id="GO:0042602">
    <property type="term" value="F:riboflavin reductase (NADPH) activity"/>
    <property type="evidence" value="ECO:0007669"/>
    <property type="project" value="TreeGrafter"/>
</dbReference>
<reference evidence="2 3" key="1">
    <citation type="journal article" date="2015" name="Genome Announc.">
        <title>Expanding the biotechnology potential of lactobacilli through comparative genomics of 213 strains and associated genera.</title>
        <authorList>
            <person name="Sun Z."/>
            <person name="Harris H.M."/>
            <person name="McCann A."/>
            <person name="Guo C."/>
            <person name="Argimon S."/>
            <person name="Zhang W."/>
            <person name="Yang X."/>
            <person name="Jeffery I.B."/>
            <person name="Cooney J.C."/>
            <person name="Kagawa T.F."/>
            <person name="Liu W."/>
            <person name="Song Y."/>
            <person name="Salvetti E."/>
            <person name="Wrobel A."/>
            <person name="Rasinkangas P."/>
            <person name="Parkhill J."/>
            <person name="Rea M.C."/>
            <person name="O'Sullivan O."/>
            <person name="Ritari J."/>
            <person name="Douillard F.P."/>
            <person name="Paul Ross R."/>
            <person name="Yang R."/>
            <person name="Briner A.E."/>
            <person name="Felis G.E."/>
            <person name="de Vos W.M."/>
            <person name="Barrangou R."/>
            <person name="Klaenhammer T.R."/>
            <person name="Caufield P.W."/>
            <person name="Cui Y."/>
            <person name="Zhang H."/>
            <person name="O'Toole P.W."/>
        </authorList>
    </citation>
    <scope>NUCLEOTIDE SEQUENCE [LARGE SCALE GENOMIC DNA]</scope>
    <source>
        <strain evidence="2 3">DSM 17896</strain>
    </source>
</reference>
<dbReference type="AlphaFoldDB" id="A0A0R2I1G8"/>
<dbReference type="STRING" id="396268.IV45_GL000074"/>
<evidence type="ECO:0000313" key="3">
    <source>
        <dbReference type="Proteomes" id="UP000050934"/>
    </source>
</evidence>
<dbReference type="Gene3D" id="3.40.50.720">
    <property type="entry name" value="NAD(P)-binding Rossmann-like Domain"/>
    <property type="match status" value="1"/>
</dbReference>
<dbReference type="InterPro" id="IPR036291">
    <property type="entry name" value="NAD(P)-bd_dom_sf"/>
</dbReference>
<protein>
    <submittedName>
        <fullName evidence="2">Nmra family protein</fullName>
    </submittedName>
</protein>
<feature type="domain" description="NAD(P)-binding" evidence="1">
    <location>
        <begin position="19"/>
        <end position="205"/>
    </location>
</feature>
<dbReference type="SUPFAM" id="SSF51735">
    <property type="entry name" value="NAD(P)-binding Rossmann-fold domains"/>
    <property type="match status" value="1"/>
</dbReference>
<proteinExistence type="predicted"/>
<dbReference type="InterPro" id="IPR051606">
    <property type="entry name" value="Polyketide_Oxido-like"/>
</dbReference>
<dbReference type="InterPro" id="IPR016040">
    <property type="entry name" value="NAD(P)-bd_dom"/>
</dbReference>
<dbReference type="EMBL" id="JQBW01000006">
    <property type="protein sequence ID" value="KRN59039.1"/>
    <property type="molecule type" value="Genomic_DNA"/>
</dbReference>
<dbReference type="PATRIC" id="fig|396268.3.peg.75"/>